<organism evidence="1 2">
    <name type="scientific">Capsulimonas corticalis</name>
    <dbReference type="NCBI Taxonomy" id="2219043"/>
    <lineage>
        <taxon>Bacteria</taxon>
        <taxon>Bacillati</taxon>
        <taxon>Armatimonadota</taxon>
        <taxon>Armatimonadia</taxon>
        <taxon>Capsulimonadales</taxon>
        <taxon>Capsulimonadaceae</taxon>
        <taxon>Capsulimonas</taxon>
    </lineage>
</organism>
<dbReference type="AlphaFoldDB" id="A0A402CU02"/>
<dbReference type="RefSeq" id="WP_119320863.1">
    <property type="nucleotide sequence ID" value="NZ_AP025739.1"/>
</dbReference>
<proteinExistence type="predicted"/>
<evidence type="ECO:0000313" key="1">
    <source>
        <dbReference type="EMBL" id="BDI28806.1"/>
    </source>
</evidence>
<protein>
    <submittedName>
        <fullName evidence="1">Uncharacterized protein</fullName>
    </submittedName>
</protein>
<dbReference type="Proteomes" id="UP000287394">
    <property type="component" value="Chromosome"/>
</dbReference>
<accession>A0A402CU02</accession>
<keyword evidence="2" id="KW-1185">Reference proteome</keyword>
<dbReference type="OrthoDB" id="9157259at2"/>
<name>A0A402CU02_9BACT</name>
<dbReference type="EMBL" id="AP025739">
    <property type="protein sequence ID" value="BDI28806.1"/>
    <property type="molecule type" value="Genomic_DNA"/>
</dbReference>
<sequence>MTVVQENEDMEKRGVADWIAATASSENKEAFQDNARKAARALGAKYIDELPPFFHRPPAIPDGQSERFRGLGSWMAACQAAIFEILYMLREPALPLLRKVAFGNYDWTQANAVDILCRFGIEGLEREAIAREIAQNIPDWRYELIMYSINSLAKFALYAPPVAQALRELIEESIEEDPIDTLSILEPLVQYAPDEARKYTPLLREIMQVHGREQRHPLLDGHVMSFSTVNSVTVENEIENPTPQDIHAIRAAFLLRDLIPEDTEAEKNLRSWALHHTNETIRKQIDERLSAST</sequence>
<dbReference type="KEGG" id="ccot:CCAX7_008570"/>
<evidence type="ECO:0000313" key="2">
    <source>
        <dbReference type="Proteomes" id="UP000287394"/>
    </source>
</evidence>
<gene>
    <name evidence="1" type="ORF">CCAX7_008570</name>
</gene>
<reference evidence="1 2" key="1">
    <citation type="journal article" date="2019" name="Int. J. Syst. Evol. Microbiol.">
        <title>Capsulimonas corticalis gen. nov., sp. nov., an aerobic capsulated bacterium, of a novel bacterial order, Capsulimonadales ord. nov., of the class Armatimonadia of the phylum Armatimonadetes.</title>
        <authorList>
            <person name="Li J."/>
            <person name="Kudo C."/>
            <person name="Tonouchi A."/>
        </authorList>
    </citation>
    <scope>NUCLEOTIDE SEQUENCE [LARGE SCALE GENOMIC DNA]</scope>
    <source>
        <strain evidence="1 2">AX-7</strain>
    </source>
</reference>